<proteinExistence type="predicted"/>
<evidence type="ECO:0000256" key="1">
    <source>
        <dbReference type="SAM" id="MobiDB-lite"/>
    </source>
</evidence>
<sequence>MDASDNSCMDNTSSNEVESVVQQPRGLSESTPLASDGAYKANEANGGNNNMYGSKDNDAGNNKNTPGINMNGSKSDAYGRIGYARALVEINAELELKKEVIMAVPNEDGESYTREVINVEYEWKLPHCIECKTFGHSFTTCLKNVKKSDPITTTADIQEDEFTDVSNRKIKVKRLIVISLKQDQLVVFGFLNQSQVTVLPLLNMLQTRGVLRYALLPQTLLMS</sequence>
<evidence type="ECO:0008006" key="4">
    <source>
        <dbReference type="Google" id="ProtNLM"/>
    </source>
</evidence>
<organism evidence="2 3">
    <name type="scientific">Tanacetum coccineum</name>
    <dbReference type="NCBI Taxonomy" id="301880"/>
    <lineage>
        <taxon>Eukaryota</taxon>
        <taxon>Viridiplantae</taxon>
        <taxon>Streptophyta</taxon>
        <taxon>Embryophyta</taxon>
        <taxon>Tracheophyta</taxon>
        <taxon>Spermatophyta</taxon>
        <taxon>Magnoliopsida</taxon>
        <taxon>eudicotyledons</taxon>
        <taxon>Gunneridae</taxon>
        <taxon>Pentapetalae</taxon>
        <taxon>asterids</taxon>
        <taxon>campanulids</taxon>
        <taxon>Asterales</taxon>
        <taxon>Asteraceae</taxon>
        <taxon>Asteroideae</taxon>
        <taxon>Anthemideae</taxon>
        <taxon>Anthemidinae</taxon>
        <taxon>Tanacetum</taxon>
    </lineage>
</organism>
<evidence type="ECO:0000313" key="2">
    <source>
        <dbReference type="EMBL" id="GJS73859.1"/>
    </source>
</evidence>
<protein>
    <recommendedName>
        <fullName evidence="4">Zinc knuckle CX2CX4HX4C</fullName>
    </recommendedName>
</protein>
<feature type="compositionally biased region" description="Polar residues" evidence="1">
    <location>
        <begin position="1"/>
        <end position="22"/>
    </location>
</feature>
<comment type="caution">
    <text evidence="2">The sequence shown here is derived from an EMBL/GenBank/DDBJ whole genome shotgun (WGS) entry which is preliminary data.</text>
</comment>
<gene>
    <name evidence="2" type="ORF">Tco_0706700</name>
</gene>
<reference evidence="2" key="1">
    <citation type="journal article" date="2022" name="Int. J. Mol. Sci.">
        <title>Draft Genome of Tanacetum Coccineum: Genomic Comparison of Closely Related Tanacetum-Family Plants.</title>
        <authorList>
            <person name="Yamashiro T."/>
            <person name="Shiraishi A."/>
            <person name="Nakayama K."/>
            <person name="Satake H."/>
        </authorList>
    </citation>
    <scope>NUCLEOTIDE SEQUENCE</scope>
</reference>
<reference evidence="2" key="2">
    <citation type="submission" date="2022-01" db="EMBL/GenBank/DDBJ databases">
        <authorList>
            <person name="Yamashiro T."/>
            <person name="Shiraishi A."/>
            <person name="Satake H."/>
            <person name="Nakayama K."/>
        </authorList>
    </citation>
    <scope>NUCLEOTIDE SEQUENCE</scope>
</reference>
<dbReference type="Proteomes" id="UP001151760">
    <property type="component" value="Unassembled WGS sequence"/>
</dbReference>
<accession>A0ABQ4Y847</accession>
<evidence type="ECO:0000313" key="3">
    <source>
        <dbReference type="Proteomes" id="UP001151760"/>
    </source>
</evidence>
<dbReference type="EMBL" id="BQNB010010187">
    <property type="protein sequence ID" value="GJS73859.1"/>
    <property type="molecule type" value="Genomic_DNA"/>
</dbReference>
<feature type="compositionally biased region" description="Polar residues" evidence="1">
    <location>
        <begin position="59"/>
        <end position="74"/>
    </location>
</feature>
<keyword evidence="3" id="KW-1185">Reference proteome</keyword>
<feature type="region of interest" description="Disordered" evidence="1">
    <location>
        <begin position="1"/>
        <end position="74"/>
    </location>
</feature>
<name>A0ABQ4Y847_9ASTR</name>